<dbReference type="EMBL" id="JAGTXB010000001">
    <property type="protein sequence ID" value="MBS0026082.1"/>
    <property type="molecule type" value="Genomic_DNA"/>
</dbReference>
<dbReference type="SUPFAM" id="SSF52540">
    <property type="entry name" value="P-loop containing nucleoside triphosphate hydrolases"/>
    <property type="match status" value="1"/>
</dbReference>
<proteinExistence type="predicted"/>
<accession>A0ABS5IV31</accession>
<name>A0ABS5IV31_9BACT</name>
<evidence type="ECO:0000313" key="2">
    <source>
        <dbReference type="Proteomes" id="UP000676386"/>
    </source>
</evidence>
<dbReference type="Gene3D" id="3.40.50.300">
    <property type="entry name" value="P-loop containing nucleotide triphosphate hydrolases"/>
    <property type="match status" value="1"/>
</dbReference>
<comment type="caution">
    <text evidence="1">The sequence shown here is derived from an EMBL/GenBank/DDBJ whole genome shotgun (WGS) entry which is preliminary data.</text>
</comment>
<keyword evidence="2" id="KW-1185">Reference proteome</keyword>
<organism evidence="1 2">
    <name type="scientific">Chitinophaga hostae</name>
    <dbReference type="NCBI Taxonomy" id="2831022"/>
    <lineage>
        <taxon>Bacteria</taxon>
        <taxon>Pseudomonadati</taxon>
        <taxon>Bacteroidota</taxon>
        <taxon>Chitinophagia</taxon>
        <taxon>Chitinophagales</taxon>
        <taxon>Chitinophagaceae</taxon>
        <taxon>Chitinophaga</taxon>
    </lineage>
</organism>
<sequence length="867" mass="101146">MIDLSYDFIMTLQNEVLRRFGVEVMLPGDCKHLSQSILDDTTKLVSETTLKRVFGFAVAQHSFSRYTLNTLSQYCQYKDWEDFQQHHYRLLNTDPRSLTETNTMPAFDMSKWTDLKTKADAVSHYTMVTLKNRSGIAFPYTVHRPFCNAHIEKFLESDYAATALIAPSGWGKSLSLVHMAEHCWFGKDARYKQDVCWFIHAHAAGSLLLKGFSLSTWLDNQMNLGNGENFREYFSSHFDKKGGRLILIIDGFDEIAVAGEKLRVLYSKLEDFVYSNDLYPWVKVILSIRSSTWAEIFQHSQQYPAFRRYWYLGAEMDEETNINMPQLAEQEVKSILYNHQFDPATVRLFSESFLQKLRYPYYLQLFCQLNSGPDQTFVDEHLSLFEIVSRFIQNRVFNSQSNSFKIKIIEKLLTLLDLGRTGIYTDKNLLLAQNADLFPAYKELLADNILVEENLSQEIMFNVKVRFAHTMLLEYFVAMHYLKQNGQEINEPLLMAILDHLPQSPYRIGVFRWLLRYAINHAQIDGIIKMLHLPLSNIEKSHLLEYLVLHYQHDGNNHGELKSIFPAGFFKKNPIGPFISDEFIHFRKRKVLTALLGLAEAREDKLKIRSKLFTMALLQLDAEQCEVELNNIKKIYTADEFEDELWVTPYEIQLFIYEFLKFGIVNEDIREKIYNYFRYWTGNKGGKKPISEPQEIVFRNMGIVFTLLEDNESLLNFTTRIFETYPSLQHRKTDSLRLMLLCWQAQAYLGLGQTASAARICRHTDQVIKKYSADYFGGKYLESLQKLLYAGVYFNEHEFNKAIRTAETAVENAQKLDFKVLALMNFGLLNKIYQQLQMDKQKNDTVLQIELIRKSTSFKQAVSNFAR</sequence>
<reference evidence="1 2" key="1">
    <citation type="submission" date="2021-04" db="EMBL/GenBank/DDBJ databases">
        <title>Chitinophaga sp. nov., isolated from the rhizosphere soil.</title>
        <authorList>
            <person name="He S."/>
        </authorList>
    </citation>
    <scope>NUCLEOTIDE SEQUENCE [LARGE SCALE GENOMIC DNA]</scope>
    <source>
        <strain evidence="1 2">2R12</strain>
    </source>
</reference>
<dbReference type="InterPro" id="IPR027417">
    <property type="entry name" value="P-loop_NTPase"/>
</dbReference>
<evidence type="ECO:0000313" key="1">
    <source>
        <dbReference type="EMBL" id="MBS0026082.1"/>
    </source>
</evidence>
<dbReference type="Proteomes" id="UP000676386">
    <property type="component" value="Unassembled WGS sequence"/>
</dbReference>
<protein>
    <recommendedName>
        <fullName evidence="3">NACHT domain-containing protein</fullName>
    </recommendedName>
</protein>
<gene>
    <name evidence="1" type="ORF">KE626_02055</name>
</gene>
<evidence type="ECO:0008006" key="3">
    <source>
        <dbReference type="Google" id="ProtNLM"/>
    </source>
</evidence>
<dbReference type="RefSeq" id="WP_211971218.1">
    <property type="nucleotide sequence ID" value="NZ_CBFHAM010000021.1"/>
</dbReference>